<name>A0A840CQF7_9BACT</name>
<comment type="caution">
    <text evidence="1">The sequence shown here is derived from an EMBL/GenBank/DDBJ whole genome shotgun (WGS) entry which is preliminary data.</text>
</comment>
<dbReference type="AlphaFoldDB" id="A0A840CQF7"/>
<keyword evidence="2" id="KW-1185">Reference proteome</keyword>
<evidence type="ECO:0000313" key="2">
    <source>
        <dbReference type="Proteomes" id="UP000555103"/>
    </source>
</evidence>
<gene>
    <name evidence="1" type="ORF">GGR21_000689</name>
</gene>
<reference evidence="1 2" key="1">
    <citation type="submission" date="2020-08" db="EMBL/GenBank/DDBJ databases">
        <title>Genomic Encyclopedia of Type Strains, Phase IV (KMG-IV): sequencing the most valuable type-strain genomes for metagenomic binning, comparative biology and taxonomic classification.</title>
        <authorList>
            <person name="Goeker M."/>
        </authorList>
    </citation>
    <scope>NUCLEOTIDE SEQUENCE [LARGE SCALE GENOMIC DNA]</scope>
    <source>
        <strain evidence="1 2">DSM 104969</strain>
    </source>
</reference>
<proteinExistence type="predicted"/>
<sequence>MFYKCWFFNLSKKSIIYGENVLKFFSVKGKKGSVIPNKKILKYN</sequence>
<dbReference type="EMBL" id="JACIEP010000002">
    <property type="protein sequence ID" value="MBB4034802.1"/>
    <property type="molecule type" value="Genomic_DNA"/>
</dbReference>
<evidence type="ECO:0000313" key="1">
    <source>
        <dbReference type="EMBL" id="MBB4034802.1"/>
    </source>
</evidence>
<accession>A0A840CQF7</accession>
<protein>
    <submittedName>
        <fullName evidence="1">Uncharacterized protein</fullName>
    </submittedName>
</protein>
<dbReference type="Proteomes" id="UP000555103">
    <property type="component" value="Unassembled WGS sequence"/>
</dbReference>
<organism evidence="1 2">
    <name type="scientific">Dysgonomonas hofstadii</name>
    <dbReference type="NCBI Taxonomy" id="637886"/>
    <lineage>
        <taxon>Bacteria</taxon>
        <taxon>Pseudomonadati</taxon>
        <taxon>Bacteroidota</taxon>
        <taxon>Bacteroidia</taxon>
        <taxon>Bacteroidales</taxon>
        <taxon>Dysgonomonadaceae</taxon>
        <taxon>Dysgonomonas</taxon>
    </lineage>
</organism>